<dbReference type="Proteomes" id="UP000030746">
    <property type="component" value="Unassembled WGS sequence"/>
</dbReference>
<dbReference type="InterPro" id="IPR011992">
    <property type="entry name" value="EF-hand-dom_pair"/>
</dbReference>
<dbReference type="GO" id="GO:0005509">
    <property type="term" value="F:calcium ion binding"/>
    <property type="evidence" value="ECO:0007669"/>
    <property type="project" value="InterPro"/>
</dbReference>
<sequence length="111" mass="12738">MDYNKNGEFDRSDLQTLIHDYDINGDNEVTRDEFEYKFDMAEPTLAIVAKGLFAEYDDNQDGFIDTKDLDGVHDRMDHMIKDGKVDHAEFVAYQVQLLTVLYALQAQAGQP</sequence>
<evidence type="ECO:0000256" key="1">
    <source>
        <dbReference type="ARBA" id="ARBA00022837"/>
    </source>
</evidence>
<evidence type="ECO:0000313" key="4">
    <source>
        <dbReference type="Proteomes" id="UP000030746"/>
    </source>
</evidence>
<organism evidence="3 4">
    <name type="scientific">Lottia gigantea</name>
    <name type="common">Giant owl limpet</name>
    <dbReference type="NCBI Taxonomy" id="225164"/>
    <lineage>
        <taxon>Eukaryota</taxon>
        <taxon>Metazoa</taxon>
        <taxon>Spiralia</taxon>
        <taxon>Lophotrochozoa</taxon>
        <taxon>Mollusca</taxon>
        <taxon>Gastropoda</taxon>
        <taxon>Patellogastropoda</taxon>
        <taxon>Lottioidea</taxon>
        <taxon>Lottiidae</taxon>
        <taxon>Lottia</taxon>
    </lineage>
</organism>
<evidence type="ECO:0000313" key="3">
    <source>
        <dbReference type="EMBL" id="ESO98791.1"/>
    </source>
</evidence>
<dbReference type="OrthoDB" id="6087616at2759"/>
<name>V4AYM3_LOTGI</name>
<feature type="domain" description="EF-hand" evidence="2">
    <location>
        <begin position="9"/>
        <end position="44"/>
    </location>
</feature>
<dbReference type="HOGENOM" id="CLU_141230_0_0_1"/>
<reference evidence="3 4" key="1">
    <citation type="journal article" date="2013" name="Nature">
        <title>Insights into bilaterian evolution from three spiralian genomes.</title>
        <authorList>
            <person name="Simakov O."/>
            <person name="Marletaz F."/>
            <person name="Cho S.J."/>
            <person name="Edsinger-Gonzales E."/>
            <person name="Havlak P."/>
            <person name="Hellsten U."/>
            <person name="Kuo D.H."/>
            <person name="Larsson T."/>
            <person name="Lv J."/>
            <person name="Arendt D."/>
            <person name="Savage R."/>
            <person name="Osoegawa K."/>
            <person name="de Jong P."/>
            <person name="Grimwood J."/>
            <person name="Chapman J.A."/>
            <person name="Shapiro H."/>
            <person name="Aerts A."/>
            <person name="Otillar R.P."/>
            <person name="Terry A.Y."/>
            <person name="Boore J.L."/>
            <person name="Grigoriev I.V."/>
            <person name="Lindberg D.R."/>
            <person name="Seaver E.C."/>
            <person name="Weisblat D.A."/>
            <person name="Putnam N.H."/>
            <person name="Rokhsar D.S."/>
        </authorList>
    </citation>
    <scope>NUCLEOTIDE SEQUENCE [LARGE SCALE GENOMIC DNA]</scope>
</reference>
<dbReference type="Gene3D" id="1.10.238.10">
    <property type="entry name" value="EF-hand"/>
    <property type="match status" value="1"/>
</dbReference>
<dbReference type="AlphaFoldDB" id="V4AYM3"/>
<dbReference type="EMBL" id="KB201205">
    <property type="protein sequence ID" value="ESO98791.1"/>
    <property type="molecule type" value="Genomic_DNA"/>
</dbReference>
<dbReference type="CTD" id="20237861"/>
<dbReference type="PROSITE" id="PS00018">
    <property type="entry name" value="EF_HAND_1"/>
    <property type="match status" value="2"/>
</dbReference>
<dbReference type="OMA" id="HIENQVT"/>
<dbReference type="SUPFAM" id="SSF47473">
    <property type="entry name" value="EF-hand"/>
    <property type="match status" value="1"/>
</dbReference>
<dbReference type="PROSITE" id="PS50222">
    <property type="entry name" value="EF_HAND_2"/>
    <property type="match status" value="1"/>
</dbReference>
<gene>
    <name evidence="3" type="ORF">LOTGIDRAFT_158737</name>
</gene>
<accession>V4AYM3</accession>
<evidence type="ECO:0000259" key="2">
    <source>
        <dbReference type="PROSITE" id="PS50222"/>
    </source>
</evidence>
<protein>
    <recommendedName>
        <fullName evidence="2">EF-hand domain-containing protein</fullName>
    </recommendedName>
</protein>
<dbReference type="InterPro" id="IPR018247">
    <property type="entry name" value="EF_Hand_1_Ca_BS"/>
</dbReference>
<dbReference type="GeneID" id="20237861"/>
<dbReference type="Pfam" id="PF13202">
    <property type="entry name" value="EF-hand_5"/>
    <property type="match status" value="2"/>
</dbReference>
<dbReference type="RefSeq" id="XP_009050427.1">
    <property type="nucleotide sequence ID" value="XM_009052179.1"/>
</dbReference>
<keyword evidence="4" id="KW-1185">Reference proteome</keyword>
<dbReference type="KEGG" id="lgi:LOTGIDRAFT_158737"/>
<keyword evidence="1" id="KW-0106">Calcium</keyword>
<proteinExistence type="predicted"/>
<dbReference type="InterPro" id="IPR002048">
    <property type="entry name" value="EF_hand_dom"/>
</dbReference>